<comment type="similarity">
    <text evidence="1">Belongs to the YciI family.</text>
</comment>
<dbReference type="InterPro" id="IPR011008">
    <property type="entry name" value="Dimeric_a/b-barrel"/>
</dbReference>
<feature type="domain" description="YCII-related" evidence="2">
    <location>
        <begin position="1"/>
        <end position="105"/>
    </location>
</feature>
<evidence type="ECO:0000313" key="3">
    <source>
        <dbReference type="EMBL" id="MBE8715775.1"/>
    </source>
</evidence>
<dbReference type="EMBL" id="PRDL01000001">
    <property type="protein sequence ID" value="MBE8715775.1"/>
    <property type="molecule type" value="Genomic_DNA"/>
</dbReference>
<dbReference type="SUPFAM" id="SSF54909">
    <property type="entry name" value="Dimeric alpha+beta barrel"/>
    <property type="match status" value="1"/>
</dbReference>
<evidence type="ECO:0000259" key="2">
    <source>
        <dbReference type="Pfam" id="PF03795"/>
    </source>
</evidence>
<accession>A0A928V254</accession>
<dbReference type="RefSeq" id="WP_193906386.1">
    <property type="nucleotide sequence ID" value="NZ_PRDL01000001.1"/>
</dbReference>
<dbReference type="AlphaFoldDB" id="A0A928V254"/>
<protein>
    <recommendedName>
        <fullName evidence="2">YCII-related domain-containing protein</fullName>
    </recommendedName>
</protein>
<gene>
    <name evidence="3" type="ORF">C4F51_01065</name>
</gene>
<dbReference type="Pfam" id="PF03795">
    <property type="entry name" value="YCII"/>
    <property type="match status" value="1"/>
</dbReference>
<evidence type="ECO:0000256" key="1">
    <source>
        <dbReference type="ARBA" id="ARBA00007689"/>
    </source>
</evidence>
<organism evidence="3 4">
    <name type="scientific">Cellvibrio polysaccharolyticus</name>
    <dbReference type="NCBI Taxonomy" id="2082724"/>
    <lineage>
        <taxon>Bacteria</taxon>
        <taxon>Pseudomonadati</taxon>
        <taxon>Pseudomonadota</taxon>
        <taxon>Gammaproteobacteria</taxon>
        <taxon>Cellvibrionales</taxon>
        <taxon>Cellvibrionaceae</taxon>
        <taxon>Cellvibrio</taxon>
    </lineage>
</organism>
<dbReference type="Proteomes" id="UP000652567">
    <property type="component" value="Unassembled WGS sequence"/>
</dbReference>
<reference evidence="3" key="1">
    <citation type="submission" date="2018-07" db="EMBL/GenBank/DDBJ databases">
        <title>Genome assembly of strain Ka43.</title>
        <authorList>
            <person name="Kukolya J."/>
            <person name="Nagy I."/>
            <person name="Horvath B."/>
            <person name="Toth A."/>
        </authorList>
    </citation>
    <scope>NUCLEOTIDE SEQUENCE</scope>
    <source>
        <strain evidence="3">KB43</strain>
    </source>
</reference>
<comment type="caution">
    <text evidence="3">The sequence shown here is derived from an EMBL/GenBank/DDBJ whole genome shotgun (WGS) entry which is preliminary data.</text>
</comment>
<dbReference type="Gene3D" id="3.30.70.1060">
    <property type="entry name" value="Dimeric alpha+beta barrel"/>
    <property type="match status" value="1"/>
</dbReference>
<name>A0A928V254_9GAMM</name>
<sequence>MKFLCLAYGAEKDWQELSDQQQREFLAEDDALRQGGALVSAVSQEVTTVTAWSGSPVTSRESFAQPGLPLAGFSIIEAADIREAVKMVSGTPCARAKGAIEIRALSDQ</sequence>
<evidence type="ECO:0000313" key="4">
    <source>
        <dbReference type="Proteomes" id="UP000652567"/>
    </source>
</evidence>
<proteinExistence type="inferred from homology"/>
<dbReference type="InterPro" id="IPR005545">
    <property type="entry name" value="YCII"/>
</dbReference>
<keyword evidence="4" id="KW-1185">Reference proteome</keyword>